<feature type="active site" evidence="7">
    <location>
        <position position="179"/>
    </location>
</feature>
<dbReference type="GO" id="GO:0009002">
    <property type="term" value="F:serine-type D-Ala-D-Ala carboxypeptidase activity"/>
    <property type="evidence" value="ECO:0007669"/>
    <property type="project" value="InterPro"/>
</dbReference>
<keyword evidence="10" id="KW-0812">Transmembrane</keyword>
<dbReference type="Proteomes" id="UP000178099">
    <property type="component" value="Unassembled WGS sequence"/>
</dbReference>
<proteinExistence type="inferred from homology"/>
<feature type="active site" description="Proton acceptor" evidence="7">
    <location>
        <position position="128"/>
    </location>
</feature>
<evidence type="ECO:0000256" key="1">
    <source>
        <dbReference type="ARBA" id="ARBA00007164"/>
    </source>
</evidence>
<feature type="transmembrane region" description="Helical" evidence="10">
    <location>
        <begin position="49"/>
        <end position="70"/>
    </location>
</feature>
<comment type="caution">
    <text evidence="12">The sequence shown here is derived from an EMBL/GenBank/DDBJ whole genome shotgun (WGS) entry which is preliminary data.</text>
</comment>
<protein>
    <recommendedName>
        <fullName evidence="11">Peptidase S11 D-alanyl-D-alanine carboxypeptidase A N-terminal domain-containing protein</fullName>
    </recommendedName>
</protein>
<evidence type="ECO:0000256" key="2">
    <source>
        <dbReference type="ARBA" id="ARBA00022729"/>
    </source>
</evidence>
<dbReference type="InterPro" id="IPR001967">
    <property type="entry name" value="Peptidase_S11_N"/>
</dbReference>
<dbReference type="EMBL" id="MHLN01000001">
    <property type="protein sequence ID" value="OGZ12796.1"/>
    <property type="molecule type" value="Genomic_DNA"/>
</dbReference>
<feature type="domain" description="Peptidase S11 D-alanyl-D-alanine carboxypeptidase A N-terminal" evidence="11">
    <location>
        <begin position="95"/>
        <end position="326"/>
    </location>
</feature>
<dbReference type="GO" id="GO:0009252">
    <property type="term" value="P:peptidoglycan biosynthetic process"/>
    <property type="evidence" value="ECO:0007669"/>
    <property type="project" value="UniProtKB-KW"/>
</dbReference>
<keyword evidence="10" id="KW-0472">Membrane</keyword>
<name>A0A1G2DGU2_9BACT</name>
<organism evidence="12 13">
    <name type="scientific">Candidatus Lloydbacteria bacterium RIFCSPHIGHO2_02_FULL_51_22</name>
    <dbReference type="NCBI Taxonomy" id="1798663"/>
    <lineage>
        <taxon>Bacteria</taxon>
        <taxon>Candidatus Lloydiibacteriota</taxon>
    </lineage>
</organism>
<dbReference type="GO" id="GO:0071555">
    <property type="term" value="P:cell wall organization"/>
    <property type="evidence" value="ECO:0007669"/>
    <property type="project" value="UniProtKB-KW"/>
</dbReference>
<dbReference type="PRINTS" id="PR00725">
    <property type="entry name" value="DADACBPTASE1"/>
</dbReference>
<dbReference type="AlphaFoldDB" id="A0A1G2DGU2"/>
<feature type="active site" evidence="7">
    <location>
        <position position="125"/>
    </location>
</feature>
<dbReference type="InterPro" id="IPR018044">
    <property type="entry name" value="Peptidase_S11"/>
</dbReference>
<evidence type="ECO:0000256" key="9">
    <source>
        <dbReference type="RuleBase" id="RU004016"/>
    </source>
</evidence>
<evidence type="ECO:0000256" key="8">
    <source>
        <dbReference type="PIRSR" id="PIRSR618044-2"/>
    </source>
</evidence>
<feature type="binding site" evidence="8">
    <location>
        <position position="299"/>
    </location>
    <ligand>
        <name>substrate</name>
    </ligand>
</feature>
<keyword evidence="6" id="KW-0961">Cell wall biogenesis/degradation</keyword>
<dbReference type="GO" id="GO:0006508">
    <property type="term" value="P:proteolysis"/>
    <property type="evidence" value="ECO:0007669"/>
    <property type="project" value="InterPro"/>
</dbReference>
<evidence type="ECO:0000256" key="6">
    <source>
        <dbReference type="ARBA" id="ARBA00023316"/>
    </source>
</evidence>
<evidence type="ECO:0000256" key="10">
    <source>
        <dbReference type="SAM" id="Phobius"/>
    </source>
</evidence>
<dbReference type="SUPFAM" id="SSF56601">
    <property type="entry name" value="beta-lactamase/transpeptidase-like"/>
    <property type="match status" value="1"/>
</dbReference>
<evidence type="ECO:0000256" key="5">
    <source>
        <dbReference type="ARBA" id="ARBA00022984"/>
    </source>
</evidence>
<dbReference type="Pfam" id="PF00768">
    <property type="entry name" value="Peptidase_S11"/>
    <property type="match status" value="1"/>
</dbReference>
<evidence type="ECO:0000256" key="7">
    <source>
        <dbReference type="PIRSR" id="PIRSR618044-1"/>
    </source>
</evidence>
<evidence type="ECO:0000259" key="11">
    <source>
        <dbReference type="Pfam" id="PF00768"/>
    </source>
</evidence>
<dbReference type="InterPro" id="IPR012338">
    <property type="entry name" value="Beta-lactam/transpept-like"/>
</dbReference>
<keyword evidence="10" id="KW-1133">Transmembrane helix</keyword>
<comment type="similarity">
    <text evidence="1 9">Belongs to the peptidase S11 family.</text>
</comment>
<accession>A0A1G2DGU2</accession>
<evidence type="ECO:0000313" key="12">
    <source>
        <dbReference type="EMBL" id="OGZ12796.1"/>
    </source>
</evidence>
<evidence type="ECO:0000256" key="3">
    <source>
        <dbReference type="ARBA" id="ARBA00022801"/>
    </source>
</evidence>
<evidence type="ECO:0000256" key="4">
    <source>
        <dbReference type="ARBA" id="ARBA00022960"/>
    </source>
</evidence>
<keyword evidence="4" id="KW-0133">Cell shape</keyword>
<keyword evidence="3" id="KW-0378">Hydrolase</keyword>
<dbReference type="GO" id="GO:0008360">
    <property type="term" value="P:regulation of cell shape"/>
    <property type="evidence" value="ECO:0007669"/>
    <property type="project" value="UniProtKB-KW"/>
</dbReference>
<dbReference type="Gene3D" id="3.40.710.10">
    <property type="entry name" value="DD-peptidase/beta-lactamase superfamily"/>
    <property type="match status" value="1"/>
</dbReference>
<reference evidence="12 13" key="1">
    <citation type="journal article" date="2016" name="Nat. Commun.">
        <title>Thousands of microbial genomes shed light on interconnected biogeochemical processes in an aquifer system.</title>
        <authorList>
            <person name="Anantharaman K."/>
            <person name="Brown C.T."/>
            <person name="Hug L.A."/>
            <person name="Sharon I."/>
            <person name="Castelle C.J."/>
            <person name="Probst A.J."/>
            <person name="Thomas B.C."/>
            <person name="Singh A."/>
            <person name="Wilkins M.J."/>
            <person name="Karaoz U."/>
            <person name="Brodie E.L."/>
            <person name="Williams K.H."/>
            <person name="Hubbard S.S."/>
            <person name="Banfield J.F."/>
        </authorList>
    </citation>
    <scope>NUCLEOTIDE SEQUENCE [LARGE SCALE GENOMIC DNA]</scope>
</reference>
<gene>
    <name evidence="12" type="ORF">A3D67_02840</name>
</gene>
<keyword evidence="5" id="KW-0573">Peptidoglycan synthesis</keyword>
<keyword evidence="2" id="KW-0732">Signal</keyword>
<evidence type="ECO:0000313" key="13">
    <source>
        <dbReference type="Proteomes" id="UP000178099"/>
    </source>
</evidence>
<sequence length="352" mass="37731">MEKKTHNKGPYNVTIIYDSPPAPEVFLSSASKEAGKEKSSNLPMFIEEAVLFVAAFIILGGGTAFLWFSFGTTVRQSARTPAVVAEWKDPFLSVALEAQAAIVFDIEEEKTLYAQYSEAQLPLASLTKLLTALIATKTLGGDGIVTIDTEAVAEIGDSGLRVGERWRTDNLVAFTLMSSSNDGAVALARAVEMASSSLSESASPQSFSYVMNAWTEKIGLRQTYFLDAAGLDVSGDQSGAYGSAQDIAFLLAYILKHTPEVVEDTSYVERSFASLDGFLHLARNTNERVAVIPGIVASKTGFTDLAGGNLAIVFEAGPMRPIAVVVLGSSTEGRFDDVEALVGATIDYFRYR</sequence>